<gene>
    <name evidence="7 8" type="primary">LOC113205104</name>
</gene>
<evidence type="ECO:0000259" key="5">
    <source>
        <dbReference type="PROSITE" id="PS51634"/>
    </source>
</evidence>
<reference evidence="7 8" key="1">
    <citation type="submission" date="2025-04" db="UniProtKB">
        <authorList>
            <consortium name="RefSeq"/>
        </authorList>
    </citation>
    <scope>IDENTIFICATION</scope>
    <source>
        <tissue evidence="7 8">Whole organism</tissue>
    </source>
</reference>
<dbReference type="SMART" id="SM01114">
    <property type="entry name" value="CXC"/>
    <property type="match status" value="2"/>
</dbReference>
<dbReference type="PANTHER" id="PTHR12446">
    <property type="entry name" value="TESMIN/TSO1-RELATED"/>
    <property type="match status" value="1"/>
</dbReference>
<dbReference type="GO" id="GO:0005634">
    <property type="term" value="C:nucleus"/>
    <property type="evidence" value="ECO:0007669"/>
    <property type="project" value="UniProtKB-SubCell"/>
</dbReference>
<comment type="similarity">
    <text evidence="2">Belongs to the lin-54 family.</text>
</comment>
<dbReference type="Pfam" id="PF03638">
    <property type="entry name" value="TCR"/>
    <property type="match status" value="2"/>
</dbReference>
<dbReference type="KEGG" id="foc:113205104"/>
<dbReference type="OrthoDB" id="6283463at2759"/>
<dbReference type="Proteomes" id="UP000504606">
    <property type="component" value="Unplaced"/>
</dbReference>
<organism evidence="6 7">
    <name type="scientific">Frankliniella occidentalis</name>
    <name type="common">Western flower thrips</name>
    <name type="synonym">Euthrips occidentalis</name>
    <dbReference type="NCBI Taxonomy" id="133901"/>
    <lineage>
        <taxon>Eukaryota</taxon>
        <taxon>Metazoa</taxon>
        <taxon>Ecdysozoa</taxon>
        <taxon>Arthropoda</taxon>
        <taxon>Hexapoda</taxon>
        <taxon>Insecta</taxon>
        <taxon>Pterygota</taxon>
        <taxon>Neoptera</taxon>
        <taxon>Paraneoptera</taxon>
        <taxon>Thysanoptera</taxon>
        <taxon>Terebrantia</taxon>
        <taxon>Thripoidea</taxon>
        <taxon>Thripidae</taxon>
        <taxon>Frankliniella</taxon>
    </lineage>
</organism>
<evidence type="ECO:0000256" key="2">
    <source>
        <dbReference type="ARBA" id="ARBA00007267"/>
    </source>
</evidence>
<evidence type="ECO:0000256" key="3">
    <source>
        <dbReference type="ARBA" id="ARBA00023242"/>
    </source>
</evidence>
<keyword evidence="3" id="KW-0539">Nucleus</keyword>
<dbReference type="RefSeq" id="XP_052128954.1">
    <property type="nucleotide sequence ID" value="XM_052272994.1"/>
</dbReference>
<name>A0A6J1S5T1_FRAOC</name>
<accession>A0A6J1S5T1</accession>
<keyword evidence="6" id="KW-1185">Reference proteome</keyword>
<feature type="region of interest" description="Disordered" evidence="4">
    <location>
        <begin position="566"/>
        <end position="593"/>
    </location>
</feature>
<evidence type="ECO:0000313" key="8">
    <source>
        <dbReference type="RefSeq" id="XP_052128954.1"/>
    </source>
</evidence>
<feature type="domain" description="CRC" evidence="5">
    <location>
        <begin position="597"/>
        <end position="709"/>
    </location>
</feature>
<evidence type="ECO:0000256" key="4">
    <source>
        <dbReference type="SAM" id="MobiDB-lite"/>
    </source>
</evidence>
<dbReference type="InterPro" id="IPR033467">
    <property type="entry name" value="Tesmin/TSO1-like_CXC"/>
</dbReference>
<dbReference type="InterPro" id="IPR028307">
    <property type="entry name" value="Lin-54_fam"/>
</dbReference>
<dbReference type="PROSITE" id="PS51634">
    <property type="entry name" value="CRC"/>
    <property type="match status" value="1"/>
</dbReference>
<dbReference type="GeneID" id="113205104"/>
<protein>
    <submittedName>
        <fullName evidence="7 8">Protein lin-54 homolog</fullName>
    </submittedName>
</protein>
<dbReference type="GO" id="GO:0006355">
    <property type="term" value="P:regulation of DNA-templated transcription"/>
    <property type="evidence" value="ECO:0007669"/>
    <property type="project" value="TreeGrafter"/>
</dbReference>
<dbReference type="PANTHER" id="PTHR12446:SF34">
    <property type="entry name" value="PROTEIN LIN-54 HOMOLOG"/>
    <property type="match status" value="1"/>
</dbReference>
<comment type="subcellular location">
    <subcellularLocation>
        <location evidence="1">Nucleus</location>
    </subcellularLocation>
</comment>
<dbReference type="AlphaFoldDB" id="A0A6J1S5T1"/>
<dbReference type="InterPro" id="IPR005172">
    <property type="entry name" value="CRC"/>
</dbReference>
<evidence type="ECO:0000256" key="1">
    <source>
        <dbReference type="ARBA" id="ARBA00004123"/>
    </source>
</evidence>
<proteinExistence type="inferred from homology"/>
<dbReference type="RefSeq" id="XP_026276357.1">
    <property type="nucleotide sequence ID" value="XM_026420572.2"/>
</dbReference>
<evidence type="ECO:0000313" key="7">
    <source>
        <dbReference type="RefSeq" id="XP_026276357.1"/>
    </source>
</evidence>
<sequence length="837" mass="88474">MLAKGNKARSGSRAMVETIAVTDGELTALSALSGQQLLTIDGDLLNQSDISPGLEEAVCVTIPNDESMEVDGEELVTSSDIVESTITHDDNEESPTPSAVVVSNCNIISRTPVLMSVAGQSAASTSYVVIQSSPGNRVITTNTAAAGKKGAQIPQIIGRVNSGVPSPQYQTVVRTIPTSGPPPLVTRGANLNVTGIRPLNPQAANQRGQIITKVLLPRTGSGQQVVTLPIQDGKSVDQQRFMIGGQQVRVLSGGMKIATIPSSTSDSRLSKSETEKATVIQTSSVASSSPLGRPIKVIQSRPLGVLTPNSGSVAKVQQIIPASPGGKGLIVNKVLPGTGTRVTVVPQGAKSPAKILPAPMSIVTSSASQQGGPSVSPQKVIIRHASIKPMTGQAVPGLRIPVSSQPGLVNSSTLQPVQVAGRQMQYVRLVSIPSSSDSTTTVTNTAVGKASTVLTLSSASGSQHGNTIKMIPMGTSTPKTVLAKTMSGQKIIIPASLAMTQIKTSIPSSVMSVVNSTATSTTSSTNIVMLPSTSIQTAKSIAQPDMDIKPIIMSLAEEASVDDVDPLPHLVKPEHAPAPPPPKQSKASLPEPNGIKPRKPCNCTKSQCLKLYCDCFANGEFCNQCNCNCCYNNLDHEEDRQRAIRSCLERNPNAFRPKIGKGIVGDGRRHNKGCNCKRSGCLKNYCECYEAKIACSNNCKCVGCRNIEDDIDRRSLRELIEVSESLESPILMPSGLKKKSIGQILDTSSIKQEDGHRKGDRRSDCIMSDNVVSATCQCLVAQAEEAEKLDLNDEEAEKLIIEEFGRCLVEIISCVTNRTDLDRQDTSSTFSEQGDSS</sequence>
<evidence type="ECO:0000313" key="6">
    <source>
        <dbReference type="Proteomes" id="UP000504606"/>
    </source>
</evidence>